<keyword evidence="5 10" id="KW-0418">Kinase</keyword>
<dbReference type="Gene3D" id="3.40.50.300">
    <property type="entry name" value="P-loop containing nucleotide triphosphate hydrolases"/>
    <property type="match status" value="1"/>
</dbReference>
<dbReference type="GO" id="GO:0004715">
    <property type="term" value="F:non-membrane spanning protein tyrosine kinase activity"/>
    <property type="evidence" value="ECO:0007669"/>
    <property type="project" value="UniProtKB-EC"/>
</dbReference>
<evidence type="ECO:0000256" key="8">
    <source>
        <dbReference type="ARBA" id="ARBA00051245"/>
    </source>
</evidence>
<keyword evidence="3 10" id="KW-0808">Transferase</keyword>
<comment type="caution">
    <text evidence="10">The sequence shown here is derived from an EMBL/GenBank/DDBJ whole genome shotgun (WGS) entry which is preliminary data.</text>
</comment>
<comment type="catalytic activity">
    <reaction evidence="8">
        <text>L-tyrosyl-[protein] + ATP = O-phospho-L-tyrosyl-[protein] + ADP + H(+)</text>
        <dbReference type="Rhea" id="RHEA:10596"/>
        <dbReference type="Rhea" id="RHEA-COMP:10136"/>
        <dbReference type="Rhea" id="RHEA-COMP:20101"/>
        <dbReference type="ChEBI" id="CHEBI:15378"/>
        <dbReference type="ChEBI" id="CHEBI:30616"/>
        <dbReference type="ChEBI" id="CHEBI:46858"/>
        <dbReference type="ChEBI" id="CHEBI:61978"/>
        <dbReference type="ChEBI" id="CHEBI:456216"/>
        <dbReference type="EC" id="2.7.10.2"/>
    </reaction>
</comment>
<evidence type="ECO:0000256" key="7">
    <source>
        <dbReference type="ARBA" id="ARBA00023137"/>
    </source>
</evidence>
<sequence>MPRSTSNHLITTANSQSPISEEYRMLRTNIQFSSLDDQMQVIMIVSAEAGEGRTTTIGNLAVTYAQEGKRVLLIDTDLRRPSLHDLFHLRNVDGLTNVLANKQTWSEVIKDTDVEHLQLMTAGPIPPNPSDMLGSRRLRDLIAELREVYDVILVDSPPLLAATDGFILSSVCDGVVLVVNAGKAKKENVKKAKASLEKVKARILGVVLNNATRYDAYTASL</sequence>
<dbReference type="NCBIfam" id="TIGR01007">
    <property type="entry name" value="eps_fam"/>
    <property type="match status" value="1"/>
</dbReference>
<gene>
    <name evidence="10" type="ORF">Q5741_12340</name>
</gene>
<evidence type="ECO:0000256" key="5">
    <source>
        <dbReference type="ARBA" id="ARBA00022777"/>
    </source>
</evidence>
<evidence type="ECO:0000256" key="2">
    <source>
        <dbReference type="ARBA" id="ARBA00011903"/>
    </source>
</evidence>
<evidence type="ECO:0000313" key="11">
    <source>
        <dbReference type="Proteomes" id="UP001240171"/>
    </source>
</evidence>
<proteinExistence type="inferred from homology"/>
<keyword evidence="7" id="KW-0829">Tyrosine-protein kinase</keyword>
<dbReference type="EC" id="2.7.10.2" evidence="2"/>
<evidence type="ECO:0000256" key="3">
    <source>
        <dbReference type="ARBA" id="ARBA00022679"/>
    </source>
</evidence>
<dbReference type="EMBL" id="JAUQTB010000006">
    <property type="protein sequence ID" value="MDO7907199.1"/>
    <property type="molecule type" value="Genomic_DNA"/>
</dbReference>
<keyword evidence="6" id="KW-0067">ATP-binding</keyword>
<evidence type="ECO:0000256" key="6">
    <source>
        <dbReference type="ARBA" id="ARBA00022840"/>
    </source>
</evidence>
<evidence type="ECO:0000256" key="1">
    <source>
        <dbReference type="ARBA" id="ARBA00007316"/>
    </source>
</evidence>
<dbReference type="SUPFAM" id="SSF52540">
    <property type="entry name" value="P-loop containing nucleoside triphosphate hydrolases"/>
    <property type="match status" value="1"/>
</dbReference>
<organism evidence="10 11">
    <name type="scientific">Paenibacillus lacisoli</name>
    <dbReference type="NCBI Taxonomy" id="3064525"/>
    <lineage>
        <taxon>Bacteria</taxon>
        <taxon>Bacillati</taxon>
        <taxon>Bacillota</taxon>
        <taxon>Bacilli</taxon>
        <taxon>Bacillales</taxon>
        <taxon>Paenibacillaceae</taxon>
        <taxon>Paenibacillus</taxon>
    </lineage>
</organism>
<keyword evidence="4" id="KW-0547">Nucleotide-binding</keyword>
<protein>
    <recommendedName>
        <fullName evidence="2">non-specific protein-tyrosine kinase</fullName>
        <ecNumber evidence="2">2.7.10.2</ecNumber>
    </recommendedName>
</protein>
<dbReference type="PANTHER" id="PTHR32309:SF13">
    <property type="entry name" value="FERRIC ENTEROBACTIN TRANSPORT PROTEIN FEPE"/>
    <property type="match status" value="1"/>
</dbReference>
<dbReference type="InterPro" id="IPR025669">
    <property type="entry name" value="AAA_dom"/>
</dbReference>
<dbReference type="RefSeq" id="WP_305024405.1">
    <property type="nucleotide sequence ID" value="NZ_JAUQTB010000006.1"/>
</dbReference>
<dbReference type="Proteomes" id="UP001240171">
    <property type="component" value="Unassembled WGS sequence"/>
</dbReference>
<dbReference type="InterPro" id="IPR050445">
    <property type="entry name" value="Bact_polysacc_biosynth/exp"/>
</dbReference>
<dbReference type="InterPro" id="IPR027417">
    <property type="entry name" value="P-loop_NTPase"/>
</dbReference>
<comment type="similarity">
    <text evidence="1">Belongs to the CpsD/CapB family.</text>
</comment>
<evidence type="ECO:0000259" key="9">
    <source>
        <dbReference type="Pfam" id="PF13614"/>
    </source>
</evidence>
<dbReference type="CDD" id="cd05387">
    <property type="entry name" value="BY-kinase"/>
    <property type="match status" value="1"/>
</dbReference>
<name>A0ABT9CD61_9BACL</name>
<evidence type="ECO:0000256" key="4">
    <source>
        <dbReference type="ARBA" id="ARBA00022741"/>
    </source>
</evidence>
<dbReference type="InterPro" id="IPR005702">
    <property type="entry name" value="Wzc-like_C"/>
</dbReference>
<reference evidence="10 11" key="1">
    <citation type="submission" date="2023-07" db="EMBL/GenBank/DDBJ databases">
        <title>Paenibacillus sp. JX-17 nov. isolated from soil.</title>
        <authorList>
            <person name="Wan Y."/>
            <person name="Liu B."/>
        </authorList>
    </citation>
    <scope>NUCLEOTIDE SEQUENCE [LARGE SCALE GENOMIC DNA]</scope>
    <source>
        <strain evidence="10 11">JX-17</strain>
    </source>
</reference>
<keyword evidence="11" id="KW-1185">Reference proteome</keyword>
<feature type="domain" description="AAA" evidence="9">
    <location>
        <begin position="39"/>
        <end position="201"/>
    </location>
</feature>
<dbReference type="Pfam" id="PF13614">
    <property type="entry name" value="AAA_31"/>
    <property type="match status" value="1"/>
</dbReference>
<accession>A0ABT9CD61</accession>
<evidence type="ECO:0000313" key="10">
    <source>
        <dbReference type="EMBL" id="MDO7907199.1"/>
    </source>
</evidence>
<dbReference type="PANTHER" id="PTHR32309">
    <property type="entry name" value="TYROSINE-PROTEIN KINASE"/>
    <property type="match status" value="1"/>
</dbReference>